<dbReference type="PROSITE" id="PS51904">
    <property type="entry name" value="GLYCOSYL_HYDROL_F25_2"/>
    <property type="match status" value="1"/>
</dbReference>
<accession>A0ABW0UUK9</accession>
<dbReference type="Pfam" id="PF01183">
    <property type="entry name" value="Glyco_hydro_25"/>
    <property type="match status" value="1"/>
</dbReference>
<evidence type="ECO:0000256" key="1">
    <source>
        <dbReference type="ARBA" id="ARBA00010646"/>
    </source>
</evidence>
<reference evidence="3" key="1">
    <citation type="journal article" date="2019" name="Int. J. Syst. Evol. Microbiol.">
        <title>The Global Catalogue of Microorganisms (GCM) 10K type strain sequencing project: providing services to taxonomists for standard genome sequencing and annotation.</title>
        <authorList>
            <consortium name="The Broad Institute Genomics Platform"/>
            <consortium name="The Broad Institute Genome Sequencing Center for Infectious Disease"/>
            <person name="Wu L."/>
            <person name="Ma J."/>
        </authorList>
    </citation>
    <scope>NUCLEOTIDE SEQUENCE [LARGE SCALE GENOMIC DNA]</scope>
    <source>
        <strain evidence="3">CGMCC 4.7248</strain>
    </source>
</reference>
<dbReference type="InterPro" id="IPR002053">
    <property type="entry name" value="Glyco_hydro_25"/>
</dbReference>
<keyword evidence="3" id="KW-1185">Reference proteome</keyword>
<proteinExistence type="inferred from homology"/>
<organism evidence="2 3">
    <name type="scientific">Streptomyces bullii</name>
    <dbReference type="NCBI Taxonomy" id="349910"/>
    <lineage>
        <taxon>Bacteria</taxon>
        <taxon>Bacillati</taxon>
        <taxon>Actinomycetota</taxon>
        <taxon>Actinomycetes</taxon>
        <taxon>Kitasatosporales</taxon>
        <taxon>Streptomycetaceae</taxon>
        <taxon>Streptomyces</taxon>
    </lineage>
</organism>
<dbReference type="EMBL" id="JBHSNY010000008">
    <property type="protein sequence ID" value="MFC5636650.1"/>
    <property type="molecule type" value="Genomic_DNA"/>
</dbReference>
<comment type="similarity">
    <text evidence="1">Belongs to the glycosyl hydrolase 25 family.</text>
</comment>
<evidence type="ECO:0000313" key="3">
    <source>
        <dbReference type="Proteomes" id="UP001596154"/>
    </source>
</evidence>
<dbReference type="InterPro" id="IPR017853">
    <property type="entry name" value="GH"/>
</dbReference>
<dbReference type="PANTHER" id="PTHR34135:SF2">
    <property type="entry name" value="LYSOZYME"/>
    <property type="match status" value="1"/>
</dbReference>
<gene>
    <name evidence="2" type="ORF">ACFPZJ_23170</name>
</gene>
<dbReference type="PANTHER" id="PTHR34135">
    <property type="entry name" value="LYSOZYME"/>
    <property type="match status" value="1"/>
</dbReference>
<name>A0ABW0UUK9_9ACTN</name>
<evidence type="ECO:0000313" key="2">
    <source>
        <dbReference type="EMBL" id="MFC5636650.1"/>
    </source>
</evidence>
<comment type="caution">
    <text evidence="2">The sequence shown here is derived from an EMBL/GenBank/DDBJ whole genome shotgun (WGS) entry which is preliminary data.</text>
</comment>
<dbReference type="SUPFAM" id="SSF51445">
    <property type="entry name" value="(Trans)glycosidases"/>
    <property type="match status" value="1"/>
</dbReference>
<dbReference type="Gene3D" id="3.20.20.80">
    <property type="entry name" value="Glycosidases"/>
    <property type="match status" value="1"/>
</dbReference>
<sequence>MPPALDIEYDPYDKRHECHGLSKARMLDWIKSFSDEVRRLTGRRPVICTTTHSRNLCTAAAAPSAPTTPFGSPAMTRRPGALPAGWSTWTLWQYGNGGTLPGDKNLFNGSLDRLKKFARGA</sequence>
<dbReference type="Proteomes" id="UP001596154">
    <property type="component" value="Unassembled WGS sequence"/>
</dbReference>
<protein>
    <submittedName>
        <fullName evidence="2">GH25 family lysozyme</fullName>
    </submittedName>
</protein>
<dbReference type="RefSeq" id="WP_381025748.1">
    <property type="nucleotide sequence ID" value="NZ_JBHSNY010000008.1"/>
</dbReference>